<feature type="compositionally biased region" description="Basic and acidic residues" evidence="8">
    <location>
        <begin position="47"/>
        <end position="62"/>
    </location>
</feature>
<dbReference type="GO" id="GO:0000398">
    <property type="term" value="P:mRNA splicing, via spliceosome"/>
    <property type="evidence" value="ECO:0007669"/>
    <property type="project" value="TreeGrafter"/>
</dbReference>
<keyword evidence="6" id="KW-0508">mRNA splicing</keyword>
<comment type="similarity">
    <text evidence="2">Belongs to the CWC25 family.</text>
</comment>
<keyword evidence="5" id="KW-0175">Coiled coil</keyword>
<comment type="subcellular location">
    <subcellularLocation>
        <location evidence="1">Nucleus</location>
    </subcellularLocation>
</comment>
<dbReference type="Proteomes" id="UP000077051">
    <property type="component" value="Unassembled WGS sequence"/>
</dbReference>
<dbReference type="Pfam" id="PF10197">
    <property type="entry name" value="Cir_N"/>
    <property type="match status" value="1"/>
</dbReference>
<feature type="domain" description="CBF1-interacting co-repressor CIR N-terminal" evidence="9">
    <location>
        <begin position="11"/>
        <end position="47"/>
    </location>
</feature>
<evidence type="ECO:0000256" key="1">
    <source>
        <dbReference type="ARBA" id="ARBA00004123"/>
    </source>
</evidence>
<keyword evidence="3" id="KW-0507">mRNA processing</keyword>
<feature type="compositionally biased region" description="Basic residues" evidence="8">
    <location>
        <begin position="246"/>
        <end position="258"/>
    </location>
</feature>
<feature type="compositionally biased region" description="Basic and acidic residues" evidence="8">
    <location>
        <begin position="199"/>
        <end position="245"/>
    </location>
</feature>
<dbReference type="OrthoDB" id="21123at2759"/>
<keyword evidence="11" id="KW-1185">Reference proteome</keyword>
<evidence type="ECO:0000256" key="5">
    <source>
        <dbReference type="ARBA" id="ARBA00023054"/>
    </source>
</evidence>
<dbReference type="PANTHER" id="PTHR16196:SF0">
    <property type="entry name" value="PRE-MRNA-SPLICING FACTOR CWC25 HOMOLOG"/>
    <property type="match status" value="1"/>
</dbReference>
<comment type="caution">
    <text evidence="10">The sequence shown here is derived from an EMBL/GenBank/DDBJ whole genome shotgun (WGS) entry which is preliminary data.</text>
</comment>
<dbReference type="GO" id="GO:0005684">
    <property type="term" value="C:U2-type spliceosomal complex"/>
    <property type="evidence" value="ECO:0007669"/>
    <property type="project" value="TreeGrafter"/>
</dbReference>
<feature type="compositionally biased region" description="Basic residues" evidence="8">
    <location>
        <begin position="172"/>
        <end position="181"/>
    </location>
</feature>
<dbReference type="Pfam" id="PF12542">
    <property type="entry name" value="CWC25"/>
    <property type="match status" value="1"/>
</dbReference>
<dbReference type="EMBL" id="AMYB01000011">
    <property type="protein sequence ID" value="OAC98093.1"/>
    <property type="molecule type" value="Genomic_DNA"/>
</dbReference>
<keyword evidence="4" id="KW-0747">Spliceosome</keyword>
<feature type="region of interest" description="Disordered" evidence="8">
    <location>
        <begin position="47"/>
        <end position="68"/>
    </location>
</feature>
<accession>A0A168GWE2</accession>
<evidence type="ECO:0000256" key="8">
    <source>
        <dbReference type="SAM" id="MobiDB-lite"/>
    </source>
</evidence>
<evidence type="ECO:0000256" key="3">
    <source>
        <dbReference type="ARBA" id="ARBA00022664"/>
    </source>
</evidence>
<dbReference type="InterPro" id="IPR019339">
    <property type="entry name" value="CIR_N_dom"/>
</dbReference>
<keyword evidence="7" id="KW-0539">Nucleus</keyword>
<evidence type="ECO:0000256" key="6">
    <source>
        <dbReference type="ARBA" id="ARBA00023187"/>
    </source>
</evidence>
<feature type="compositionally biased region" description="Basic and acidic residues" evidence="8">
    <location>
        <begin position="19"/>
        <end position="35"/>
    </location>
</feature>
<sequence length="258" mass="30611">MGSSDLNLKKSWHPSTFKNQERVWKEEQKRKEEDKRIAEMKKELAEERQLQDLQRMQEDAGTKKRSNKLDWMYASPNANLNGSAENNMEEFLLGKKNVDELLRAKQRQEIQQQAATEAEENRFTLSNSNANNERDVQAKIREDPLLMIKKREQMALKAIVENPLKLKELKKKEKKDKKKKSSSSSSDHKHRHHHHSSSHRAEDRSSKRDEYSSSQRDKYSRDDRPSRDGRSSRDDRRDRSRERSSRSRRRSASPRRSR</sequence>
<feature type="region of interest" description="Disordered" evidence="8">
    <location>
        <begin position="1"/>
        <end position="35"/>
    </location>
</feature>
<dbReference type="AlphaFoldDB" id="A0A168GWE2"/>
<dbReference type="VEuPathDB" id="FungiDB:MUCCIDRAFT_154456"/>
<dbReference type="InterPro" id="IPR051376">
    <property type="entry name" value="CWC25_splicing_factor"/>
</dbReference>
<dbReference type="InterPro" id="IPR022209">
    <property type="entry name" value="CWC25"/>
</dbReference>
<feature type="compositionally biased region" description="Basic and acidic residues" evidence="8">
    <location>
        <begin position="132"/>
        <end position="145"/>
    </location>
</feature>
<gene>
    <name evidence="10" type="ORF">MUCCIDRAFT_154456</name>
</gene>
<protein>
    <recommendedName>
        <fullName evidence="9">CBF1-interacting co-repressor CIR N-terminal domain-containing protein</fullName>
    </recommendedName>
</protein>
<organism evidence="10 11">
    <name type="scientific">Mucor lusitanicus CBS 277.49</name>
    <dbReference type="NCBI Taxonomy" id="747725"/>
    <lineage>
        <taxon>Eukaryota</taxon>
        <taxon>Fungi</taxon>
        <taxon>Fungi incertae sedis</taxon>
        <taxon>Mucoromycota</taxon>
        <taxon>Mucoromycotina</taxon>
        <taxon>Mucoromycetes</taxon>
        <taxon>Mucorales</taxon>
        <taxon>Mucorineae</taxon>
        <taxon>Mucoraceae</taxon>
        <taxon>Mucor</taxon>
    </lineage>
</organism>
<reference evidence="10 11" key="1">
    <citation type="submission" date="2015-06" db="EMBL/GenBank/DDBJ databases">
        <title>Expansion of signal transduction pathways in fungi by whole-genome duplication.</title>
        <authorList>
            <consortium name="DOE Joint Genome Institute"/>
            <person name="Corrochano L.M."/>
            <person name="Kuo A."/>
            <person name="Marcet-Houben M."/>
            <person name="Polaino S."/>
            <person name="Salamov A."/>
            <person name="Villalobos J.M."/>
            <person name="Alvarez M.I."/>
            <person name="Avalos J."/>
            <person name="Benito E.P."/>
            <person name="Benoit I."/>
            <person name="Burger G."/>
            <person name="Camino L.P."/>
            <person name="Canovas D."/>
            <person name="Cerda-Olmedo E."/>
            <person name="Cheng J.-F."/>
            <person name="Dominguez A."/>
            <person name="Elias M."/>
            <person name="Eslava A.P."/>
            <person name="Glaser F."/>
            <person name="Grimwood J."/>
            <person name="Gutierrez G."/>
            <person name="Heitman J."/>
            <person name="Henrissat B."/>
            <person name="Iturriaga E.A."/>
            <person name="Lang B.F."/>
            <person name="Lavin J.L."/>
            <person name="Lee S."/>
            <person name="Li W."/>
            <person name="Lindquist E."/>
            <person name="Lopez-Garcia S."/>
            <person name="Luque E.M."/>
            <person name="Marcos A.T."/>
            <person name="Martin J."/>
            <person name="Mccluskey K."/>
            <person name="Medina H.R."/>
            <person name="Miralles-Duran A."/>
            <person name="Miyazaki A."/>
            <person name="Munoz-Torres E."/>
            <person name="Oguiza J.A."/>
            <person name="Ohm R."/>
            <person name="Olmedo M."/>
            <person name="Orejas M."/>
            <person name="Ortiz-Castellanos L."/>
            <person name="Pisabarro A.G."/>
            <person name="Rodriguez-Romero J."/>
            <person name="Ruiz-Herrera J."/>
            <person name="Ruiz-Vazquez R."/>
            <person name="Sanz C."/>
            <person name="Schackwitz W."/>
            <person name="Schmutz J."/>
            <person name="Shahriari M."/>
            <person name="Shelest E."/>
            <person name="Silva-Franco F."/>
            <person name="Soanes D."/>
            <person name="Syed K."/>
            <person name="Tagua V.G."/>
            <person name="Talbot N.J."/>
            <person name="Thon M."/>
            <person name="De Vries R.P."/>
            <person name="Wiebenga A."/>
            <person name="Yadav J.S."/>
            <person name="Braun E.L."/>
            <person name="Baker S."/>
            <person name="Garre V."/>
            <person name="Horwitz B."/>
            <person name="Torres-Martinez S."/>
            <person name="Idnurm A."/>
            <person name="Herrera-Estrella A."/>
            <person name="Gabaldon T."/>
            <person name="Grigoriev I.V."/>
        </authorList>
    </citation>
    <scope>NUCLEOTIDE SEQUENCE [LARGE SCALE GENOMIC DNA]</scope>
    <source>
        <strain evidence="10 11">CBS 277.49</strain>
    </source>
</reference>
<dbReference type="PANTHER" id="PTHR16196">
    <property type="entry name" value="CELL CYCLE CONTROL PROTEIN CWF25"/>
    <property type="match status" value="1"/>
</dbReference>
<evidence type="ECO:0000313" key="11">
    <source>
        <dbReference type="Proteomes" id="UP000077051"/>
    </source>
</evidence>
<evidence type="ECO:0000256" key="4">
    <source>
        <dbReference type="ARBA" id="ARBA00022728"/>
    </source>
</evidence>
<evidence type="ECO:0000313" key="10">
    <source>
        <dbReference type="EMBL" id="OAC98093.1"/>
    </source>
</evidence>
<feature type="compositionally biased region" description="Basic residues" evidence="8">
    <location>
        <begin position="188"/>
        <end position="198"/>
    </location>
</feature>
<feature type="region of interest" description="Disordered" evidence="8">
    <location>
        <begin position="158"/>
        <end position="258"/>
    </location>
</feature>
<name>A0A168GWE2_MUCCL</name>
<evidence type="ECO:0000256" key="7">
    <source>
        <dbReference type="ARBA" id="ARBA00023242"/>
    </source>
</evidence>
<proteinExistence type="inferred from homology"/>
<evidence type="ECO:0000256" key="2">
    <source>
        <dbReference type="ARBA" id="ARBA00006695"/>
    </source>
</evidence>
<dbReference type="STRING" id="747725.A0A168GWE2"/>
<dbReference type="SMART" id="SM01083">
    <property type="entry name" value="Cir_N"/>
    <property type="match status" value="1"/>
</dbReference>
<evidence type="ECO:0000259" key="9">
    <source>
        <dbReference type="SMART" id="SM01083"/>
    </source>
</evidence>
<feature type="region of interest" description="Disordered" evidence="8">
    <location>
        <begin position="109"/>
        <end position="145"/>
    </location>
</feature>